<name>A0AA38W840_9ASTR</name>
<dbReference type="AlphaFoldDB" id="A0AA38W840"/>
<reference evidence="2" key="1">
    <citation type="submission" date="2023-03" db="EMBL/GenBank/DDBJ databases">
        <title>Chromosome-scale reference genome and RAD-based genetic map of yellow starthistle (Centaurea solstitialis) reveal putative structural variation and QTLs associated with invader traits.</title>
        <authorList>
            <person name="Reatini B."/>
            <person name="Cang F.A."/>
            <person name="Jiang Q."/>
            <person name="Mckibben M.T.W."/>
            <person name="Barker M.S."/>
            <person name="Rieseberg L.H."/>
            <person name="Dlugosch K.M."/>
        </authorList>
    </citation>
    <scope>NUCLEOTIDE SEQUENCE</scope>
    <source>
        <strain evidence="2">CAN-66</strain>
        <tissue evidence="2">Leaf</tissue>
    </source>
</reference>
<evidence type="ECO:0000313" key="3">
    <source>
        <dbReference type="Proteomes" id="UP001172457"/>
    </source>
</evidence>
<dbReference type="PANTHER" id="PTHR31672:SF10">
    <property type="entry name" value="F-BOX DOMAIN-CONTAINING PROTEIN"/>
    <property type="match status" value="1"/>
</dbReference>
<comment type="caution">
    <text evidence="2">The sequence shown here is derived from an EMBL/GenBank/DDBJ whole genome shotgun (WGS) entry which is preliminary data.</text>
</comment>
<dbReference type="Pfam" id="PF00646">
    <property type="entry name" value="F-box"/>
    <property type="match status" value="1"/>
</dbReference>
<dbReference type="InterPro" id="IPR050796">
    <property type="entry name" value="SCF_F-box_component"/>
</dbReference>
<proteinExistence type="predicted"/>
<dbReference type="InterPro" id="IPR001810">
    <property type="entry name" value="F-box_dom"/>
</dbReference>
<feature type="domain" description="F-box" evidence="1">
    <location>
        <begin position="1"/>
        <end position="45"/>
    </location>
</feature>
<sequence length="412" mass="46309">MSSHIPLQIELEILKRLPIKPLIRFILVCKAWKSLIKCSEFIAGYSVPQTQPHQHLVIKYQVGGRGEEVPEVKYVSYVDDDTSPQQKSALTVPSLVQGTTLLDSSHGLLCMLNSFDDLSNTQMPVLWNPAIRKAIGVVIPTVVLWPFHSVVGFGVCPHTKDPKLVKTVIGRTEREEEDHNQIMSFDLITDEFREVDIPERLLQAYISISGLRDSLVLLEYDTSFPSEKQVCRVWMMEHADRKAFRKLFTIKPPDASVASTLGFRKSGEPIIELEDDTDIGFKSAPVVYEPCYRHIKDIGICGPTHSFFLSSYMESLLLLDHDDGHIVGSRGVKCMDDGSSVSGTLTFRKSGESIVEIQEDVMDPICDLAVYEPCLEKIKDLEIRGNRDSFHGSSYLESLLLLDHDDGRIITC</sequence>
<dbReference type="Proteomes" id="UP001172457">
    <property type="component" value="Chromosome 7"/>
</dbReference>
<dbReference type="SUPFAM" id="SSF81383">
    <property type="entry name" value="F-box domain"/>
    <property type="match status" value="1"/>
</dbReference>
<gene>
    <name evidence="2" type="ORF">OSB04_028821</name>
</gene>
<evidence type="ECO:0000259" key="1">
    <source>
        <dbReference type="PROSITE" id="PS50181"/>
    </source>
</evidence>
<organism evidence="2 3">
    <name type="scientific">Centaurea solstitialis</name>
    <name type="common">yellow star-thistle</name>
    <dbReference type="NCBI Taxonomy" id="347529"/>
    <lineage>
        <taxon>Eukaryota</taxon>
        <taxon>Viridiplantae</taxon>
        <taxon>Streptophyta</taxon>
        <taxon>Embryophyta</taxon>
        <taxon>Tracheophyta</taxon>
        <taxon>Spermatophyta</taxon>
        <taxon>Magnoliopsida</taxon>
        <taxon>eudicotyledons</taxon>
        <taxon>Gunneridae</taxon>
        <taxon>Pentapetalae</taxon>
        <taxon>asterids</taxon>
        <taxon>campanulids</taxon>
        <taxon>Asterales</taxon>
        <taxon>Asteraceae</taxon>
        <taxon>Carduoideae</taxon>
        <taxon>Cardueae</taxon>
        <taxon>Centaureinae</taxon>
        <taxon>Centaurea</taxon>
    </lineage>
</organism>
<dbReference type="PANTHER" id="PTHR31672">
    <property type="entry name" value="BNACNNG10540D PROTEIN"/>
    <property type="match status" value="1"/>
</dbReference>
<dbReference type="EMBL" id="JARYMX010000007">
    <property type="protein sequence ID" value="KAJ9542315.1"/>
    <property type="molecule type" value="Genomic_DNA"/>
</dbReference>
<evidence type="ECO:0000313" key="2">
    <source>
        <dbReference type="EMBL" id="KAJ9542315.1"/>
    </source>
</evidence>
<dbReference type="InterPro" id="IPR036047">
    <property type="entry name" value="F-box-like_dom_sf"/>
</dbReference>
<keyword evidence="3" id="KW-1185">Reference proteome</keyword>
<accession>A0AA38W840</accession>
<dbReference type="PROSITE" id="PS50181">
    <property type="entry name" value="FBOX"/>
    <property type="match status" value="1"/>
</dbReference>
<protein>
    <recommendedName>
        <fullName evidence="1">F-box domain-containing protein</fullName>
    </recommendedName>
</protein>
<dbReference type="Gene3D" id="1.20.1280.50">
    <property type="match status" value="1"/>
</dbReference>